<dbReference type="RefSeq" id="XP_043016712.1">
    <property type="nucleotide sequence ID" value="XM_043147998.1"/>
</dbReference>
<feature type="compositionally biased region" description="Polar residues" evidence="1">
    <location>
        <begin position="304"/>
        <end position="313"/>
    </location>
</feature>
<dbReference type="Proteomes" id="UP001049176">
    <property type="component" value="Chromosome 1"/>
</dbReference>
<evidence type="ECO:0000313" key="3">
    <source>
        <dbReference type="EMBL" id="KAG7100242.1"/>
    </source>
</evidence>
<accession>A0A9P8AG20</accession>
<feature type="region of interest" description="Disordered" evidence="1">
    <location>
        <begin position="298"/>
        <end position="358"/>
    </location>
</feature>
<gene>
    <name evidence="3" type="ORF">E1B28_002016</name>
</gene>
<name>A0A9P8AG20_9AGAR</name>
<keyword evidence="2" id="KW-0472">Membrane</keyword>
<dbReference type="KEGG" id="more:E1B28_002016"/>
<dbReference type="EMBL" id="CM032181">
    <property type="protein sequence ID" value="KAG7100242.1"/>
    <property type="molecule type" value="Genomic_DNA"/>
</dbReference>
<evidence type="ECO:0000256" key="1">
    <source>
        <dbReference type="SAM" id="MobiDB-lite"/>
    </source>
</evidence>
<feature type="transmembrane region" description="Helical" evidence="2">
    <location>
        <begin position="242"/>
        <end position="263"/>
    </location>
</feature>
<dbReference type="OrthoDB" id="3068171at2759"/>
<keyword evidence="2" id="KW-0812">Transmembrane</keyword>
<evidence type="ECO:0000256" key="2">
    <source>
        <dbReference type="SAM" id="Phobius"/>
    </source>
</evidence>
<sequence length="407" mass="45060">MISSSQTSLTRWSGPSSTALYQETQNETYFKAASQTLQFLRNFEYFPRSNGAHNEPLLFAFDGSECINGPYPDFVYSNTGDIIEGLSTLVAYEAFGQETSNWTSPTLDFLRETIVSATVQREEARPDRILDLGSHAKSGYPKGDAFLVRGISEAYWTLEAVDPLSNLDFLKTFIQIQYDTLLHNATFNGTNIYGGDWTAGSGAPSTPQALSQTFATMVLINSINIPRAEPTPPPKNDRKTKIIGGSFAGGFVFIAILSALMFAHHRRWKKSEESYLNSQREVEVPAEYLPTPFVLPETREMDDNTTGTLTLSEPSPGVIESQSTNAQPEVAQRSEVAASSRDEMNTLLPRVDSEPPSDDDYDLAHLRLHAVSTAELVRVLMARLRHDSSGHRESDMPPAYPESQVGR</sequence>
<keyword evidence="4" id="KW-1185">Reference proteome</keyword>
<comment type="caution">
    <text evidence="3">The sequence shown here is derived from an EMBL/GenBank/DDBJ whole genome shotgun (WGS) entry which is preliminary data.</text>
</comment>
<protein>
    <submittedName>
        <fullName evidence="3">Uncharacterized protein</fullName>
    </submittedName>
</protein>
<reference evidence="3" key="1">
    <citation type="journal article" date="2021" name="Genome Biol. Evol.">
        <title>The assembled and annotated genome of the fairy-ring fungus Marasmius oreades.</title>
        <authorList>
            <person name="Hiltunen M."/>
            <person name="Ament-Velasquez S.L."/>
            <person name="Johannesson H."/>
        </authorList>
    </citation>
    <scope>NUCLEOTIDE SEQUENCE</scope>
    <source>
        <strain evidence="3">03SP1</strain>
    </source>
</reference>
<keyword evidence="2" id="KW-1133">Transmembrane helix</keyword>
<dbReference type="AlphaFoldDB" id="A0A9P8AG20"/>
<proteinExistence type="predicted"/>
<dbReference type="GeneID" id="66071092"/>
<organism evidence="3 4">
    <name type="scientific">Marasmius oreades</name>
    <name type="common">fairy-ring Marasmius</name>
    <dbReference type="NCBI Taxonomy" id="181124"/>
    <lineage>
        <taxon>Eukaryota</taxon>
        <taxon>Fungi</taxon>
        <taxon>Dikarya</taxon>
        <taxon>Basidiomycota</taxon>
        <taxon>Agaricomycotina</taxon>
        <taxon>Agaricomycetes</taxon>
        <taxon>Agaricomycetidae</taxon>
        <taxon>Agaricales</taxon>
        <taxon>Marasmiineae</taxon>
        <taxon>Marasmiaceae</taxon>
        <taxon>Marasmius</taxon>
    </lineage>
</organism>
<evidence type="ECO:0000313" key="4">
    <source>
        <dbReference type="Proteomes" id="UP001049176"/>
    </source>
</evidence>
<feature type="region of interest" description="Disordered" evidence="1">
    <location>
        <begin position="388"/>
        <end position="407"/>
    </location>
</feature>